<dbReference type="InParanoid" id="A0A2K1YFR7"/>
<keyword evidence="2" id="KW-1185">Reference proteome</keyword>
<dbReference type="AlphaFoldDB" id="A0A2K1YFR7"/>
<reference evidence="1 2" key="1">
    <citation type="journal article" date="2006" name="Science">
        <title>The genome of black cottonwood, Populus trichocarpa (Torr. &amp; Gray).</title>
        <authorList>
            <person name="Tuskan G.A."/>
            <person name="Difazio S."/>
            <person name="Jansson S."/>
            <person name="Bohlmann J."/>
            <person name="Grigoriev I."/>
            <person name="Hellsten U."/>
            <person name="Putnam N."/>
            <person name="Ralph S."/>
            <person name="Rombauts S."/>
            <person name="Salamov A."/>
            <person name="Schein J."/>
            <person name="Sterck L."/>
            <person name="Aerts A."/>
            <person name="Bhalerao R.R."/>
            <person name="Bhalerao R.P."/>
            <person name="Blaudez D."/>
            <person name="Boerjan W."/>
            <person name="Brun A."/>
            <person name="Brunner A."/>
            <person name="Busov V."/>
            <person name="Campbell M."/>
            <person name="Carlson J."/>
            <person name="Chalot M."/>
            <person name="Chapman J."/>
            <person name="Chen G.L."/>
            <person name="Cooper D."/>
            <person name="Coutinho P.M."/>
            <person name="Couturier J."/>
            <person name="Covert S."/>
            <person name="Cronk Q."/>
            <person name="Cunningham R."/>
            <person name="Davis J."/>
            <person name="Degroeve S."/>
            <person name="Dejardin A."/>
            <person name="Depamphilis C."/>
            <person name="Detter J."/>
            <person name="Dirks B."/>
            <person name="Dubchak I."/>
            <person name="Duplessis S."/>
            <person name="Ehlting J."/>
            <person name="Ellis B."/>
            <person name="Gendler K."/>
            <person name="Goodstein D."/>
            <person name="Gribskov M."/>
            <person name="Grimwood J."/>
            <person name="Groover A."/>
            <person name="Gunter L."/>
            <person name="Hamberger B."/>
            <person name="Heinze B."/>
            <person name="Helariutta Y."/>
            <person name="Henrissat B."/>
            <person name="Holligan D."/>
            <person name="Holt R."/>
            <person name="Huang W."/>
            <person name="Islam-Faridi N."/>
            <person name="Jones S."/>
            <person name="Jones-Rhoades M."/>
            <person name="Jorgensen R."/>
            <person name="Joshi C."/>
            <person name="Kangasjarvi J."/>
            <person name="Karlsson J."/>
            <person name="Kelleher C."/>
            <person name="Kirkpatrick R."/>
            <person name="Kirst M."/>
            <person name="Kohler A."/>
            <person name="Kalluri U."/>
            <person name="Larimer F."/>
            <person name="Leebens-Mack J."/>
            <person name="Leple J.C."/>
            <person name="Locascio P."/>
            <person name="Lou Y."/>
            <person name="Lucas S."/>
            <person name="Martin F."/>
            <person name="Montanini B."/>
            <person name="Napoli C."/>
            <person name="Nelson D.R."/>
            <person name="Nelson C."/>
            <person name="Nieminen K."/>
            <person name="Nilsson O."/>
            <person name="Pereda V."/>
            <person name="Peter G."/>
            <person name="Philippe R."/>
            <person name="Pilate G."/>
            <person name="Poliakov A."/>
            <person name="Razumovskaya J."/>
            <person name="Richardson P."/>
            <person name="Rinaldi C."/>
            <person name="Ritland K."/>
            <person name="Rouze P."/>
            <person name="Ryaboy D."/>
            <person name="Schmutz J."/>
            <person name="Schrader J."/>
            <person name="Segerman B."/>
            <person name="Shin H."/>
            <person name="Siddiqui A."/>
            <person name="Sterky F."/>
            <person name="Terry A."/>
            <person name="Tsai C.J."/>
            <person name="Uberbacher E."/>
            <person name="Unneberg P."/>
            <person name="Vahala J."/>
            <person name="Wall K."/>
            <person name="Wessler S."/>
            <person name="Yang G."/>
            <person name="Yin T."/>
            <person name="Douglas C."/>
            <person name="Marra M."/>
            <person name="Sandberg G."/>
            <person name="Van de Peer Y."/>
            <person name="Rokhsar D."/>
        </authorList>
    </citation>
    <scope>NUCLEOTIDE SEQUENCE [LARGE SCALE GENOMIC DNA]</scope>
    <source>
        <strain evidence="2">cv. Nisqually</strain>
    </source>
</reference>
<accession>A0A2K1YFR7</accession>
<name>A0A2K1YFR7_POPTR</name>
<organism evidence="1 2">
    <name type="scientific">Populus trichocarpa</name>
    <name type="common">Western balsam poplar</name>
    <name type="synonym">Populus balsamifera subsp. trichocarpa</name>
    <dbReference type="NCBI Taxonomy" id="3694"/>
    <lineage>
        <taxon>Eukaryota</taxon>
        <taxon>Viridiplantae</taxon>
        <taxon>Streptophyta</taxon>
        <taxon>Embryophyta</taxon>
        <taxon>Tracheophyta</taxon>
        <taxon>Spermatophyta</taxon>
        <taxon>Magnoliopsida</taxon>
        <taxon>eudicotyledons</taxon>
        <taxon>Gunneridae</taxon>
        <taxon>Pentapetalae</taxon>
        <taxon>rosids</taxon>
        <taxon>fabids</taxon>
        <taxon>Malpighiales</taxon>
        <taxon>Salicaceae</taxon>
        <taxon>Saliceae</taxon>
        <taxon>Populus</taxon>
    </lineage>
</organism>
<evidence type="ECO:0000313" key="2">
    <source>
        <dbReference type="Proteomes" id="UP000006729"/>
    </source>
</evidence>
<evidence type="ECO:0000313" key="1">
    <source>
        <dbReference type="EMBL" id="PNT11852.1"/>
    </source>
</evidence>
<gene>
    <name evidence="1" type="ORF">POPTR_011G049200</name>
</gene>
<sequence>MTESELQGMKKALVNSTPFRASFLVWSLQRMRKHKLFKRKYSPATASNRKVRR</sequence>
<proteinExistence type="predicted"/>
<dbReference type="EMBL" id="CM009300">
    <property type="protein sequence ID" value="PNT11852.1"/>
    <property type="molecule type" value="Genomic_DNA"/>
</dbReference>
<dbReference type="Proteomes" id="UP000006729">
    <property type="component" value="Chromosome 11"/>
</dbReference>
<protein>
    <submittedName>
        <fullName evidence="1">Uncharacterized protein</fullName>
    </submittedName>
</protein>